<dbReference type="Gene3D" id="2.60.40.2810">
    <property type="match status" value="1"/>
</dbReference>
<evidence type="ECO:0000313" key="3">
    <source>
        <dbReference type="Proteomes" id="UP001500416"/>
    </source>
</evidence>
<protein>
    <submittedName>
        <fullName evidence="2">Uncharacterized protein</fullName>
    </submittedName>
</protein>
<evidence type="ECO:0000256" key="1">
    <source>
        <dbReference type="SAM" id="MobiDB-lite"/>
    </source>
</evidence>
<dbReference type="Proteomes" id="UP001500416">
    <property type="component" value="Unassembled WGS sequence"/>
</dbReference>
<feature type="region of interest" description="Disordered" evidence="1">
    <location>
        <begin position="37"/>
        <end position="62"/>
    </location>
</feature>
<accession>A0ABP3E0Y2</accession>
<comment type="caution">
    <text evidence="2">The sequence shown here is derived from an EMBL/GenBank/DDBJ whole genome shotgun (WGS) entry which is preliminary data.</text>
</comment>
<proteinExistence type="predicted"/>
<gene>
    <name evidence="2" type="ORF">GCM10010492_52620</name>
</gene>
<dbReference type="Pfam" id="PF17963">
    <property type="entry name" value="Big_9"/>
    <property type="match status" value="1"/>
</dbReference>
<organism evidence="2 3">
    <name type="scientific">Saccharothrix mutabilis subsp. mutabilis</name>
    <dbReference type="NCBI Taxonomy" id="66855"/>
    <lineage>
        <taxon>Bacteria</taxon>
        <taxon>Bacillati</taxon>
        <taxon>Actinomycetota</taxon>
        <taxon>Actinomycetes</taxon>
        <taxon>Pseudonocardiales</taxon>
        <taxon>Pseudonocardiaceae</taxon>
        <taxon>Saccharothrix</taxon>
    </lineage>
</organism>
<evidence type="ECO:0000313" key="2">
    <source>
        <dbReference type="EMBL" id="GAA0246571.1"/>
    </source>
</evidence>
<reference evidence="3" key="1">
    <citation type="journal article" date="2019" name="Int. J. Syst. Evol. Microbiol.">
        <title>The Global Catalogue of Microorganisms (GCM) 10K type strain sequencing project: providing services to taxonomists for standard genome sequencing and annotation.</title>
        <authorList>
            <consortium name="The Broad Institute Genomics Platform"/>
            <consortium name="The Broad Institute Genome Sequencing Center for Infectious Disease"/>
            <person name="Wu L."/>
            <person name="Ma J."/>
        </authorList>
    </citation>
    <scope>NUCLEOTIDE SEQUENCE [LARGE SCALE GENOMIC DNA]</scope>
    <source>
        <strain evidence="3">JCM 3380</strain>
    </source>
</reference>
<sequence length="111" mass="11628">MDSLVRVRLNTSPVNRPPAAVDDAFTRRVWSSALRVPAPGVLGNDTDPDGGPLTARLVDGPRHGTLTPAADGSFHYRARSVVAGEDSFTYEVVDAAGAVSAPAKVTIRVGF</sequence>
<name>A0ABP3E0Y2_9PSEU</name>
<dbReference type="EMBL" id="BAAABU010000014">
    <property type="protein sequence ID" value="GAA0246571.1"/>
    <property type="molecule type" value="Genomic_DNA"/>
</dbReference>
<keyword evidence="3" id="KW-1185">Reference proteome</keyword>